<dbReference type="SUPFAM" id="SSF144052">
    <property type="entry name" value="Thermophilic metalloprotease-like"/>
    <property type="match status" value="1"/>
</dbReference>
<dbReference type="GO" id="GO:0006508">
    <property type="term" value="P:proteolysis"/>
    <property type="evidence" value="ECO:0007669"/>
    <property type="project" value="InterPro"/>
</dbReference>
<organism evidence="2">
    <name type="scientific">marine sediment metagenome</name>
    <dbReference type="NCBI Taxonomy" id="412755"/>
    <lineage>
        <taxon>unclassified sequences</taxon>
        <taxon>metagenomes</taxon>
        <taxon>ecological metagenomes</taxon>
    </lineage>
</organism>
<protein>
    <recommendedName>
        <fullName evidence="3">Aminopeptidase</fullName>
    </recommendedName>
</protein>
<dbReference type="InterPro" id="IPR000787">
    <property type="entry name" value="Peptidase_M29"/>
</dbReference>
<dbReference type="EMBL" id="LAZR01052684">
    <property type="protein sequence ID" value="KKK82420.1"/>
    <property type="molecule type" value="Genomic_DNA"/>
</dbReference>
<reference evidence="2" key="1">
    <citation type="journal article" date="2015" name="Nature">
        <title>Complex archaea that bridge the gap between prokaryotes and eukaryotes.</title>
        <authorList>
            <person name="Spang A."/>
            <person name="Saw J.H."/>
            <person name="Jorgensen S.L."/>
            <person name="Zaremba-Niedzwiedzka K."/>
            <person name="Martijn J."/>
            <person name="Lind A.E."/>
            <person name="van Eijk R."/>
            <person name="Schleper C."/>
            <person name="Guy L."/>
            <person name="Ettema T.J."/>
        </authorList>
    </citation>
    <scope>NUCLEOTIDE SEQUENCE</scope>
</reference>
<evidence type="ECO:0000256" key="1">
    <source>
        <dbReference type="ARBA" id="ARBA00022723"/>
    </source>
</evidence>
<proteinExistence type="predicted"/>
<gene>
    <name evidence="2" type="ORF">LCGC14_2803570</name>
</gene>
<keyword evidence="1" id="KW-0479">Metal-binding</keyword>
<comment type="caution">
    <text evidence="2">The sequence shown here is derived from an EMBL/GenBank/DDBJ whole genome shotgun (WGS) entry which is preliminary data.</text>
</comment>
<name>A0A0F8Z8X0_9ZZZZ</name>
<dbReference type="PANTHER" id="PTHR34448:SF1">
    <property type="entry name" value="BLL6088 PROTEIN"/>
    <property type="match status" value="1"/>
</dbReference>
<accession>A0A0F8Z8X0</accession>
<dbReference type="AlphaFoldDB" id="A0A0F8Z8X0"/>
<dbReference type="InterPro" id="IPR052170">
    <property type="entry name" value="M29_Exopeptidase"/>
</dbReference>
<sequence length="122" mass="13703">MGKEIENVYLEFKDGIVTSASAQKGEELLNELLKIENANRMGEFPIGTNYGITQFTKKMMFDEKIEGTLHCALGDGYKITGSKNESAIHWDLLKDMKVLGSKILADDEVVYKEGNWVIPNKD</sequence>
<evidence type="ECO:0008006" key="3">
    <source>
        <dbReference type="Google" id="ProtNLM"/>
    </source>
</evidence>
<dbReference type="GO" id="GO:0004177">
    <property type="term" value="F:aminopeptidase activity"/>
    <property type="evidence" value="ECO:0007669"/>
    <property type="project" value="InterPro"/>
</dbReference>
<evidence type="ECO:0000313" key="2">
    <source>
        <dbReference type="EMBL" id="KKK82420.1"/>
    </source>
</evidence>
<dbReference type="Pfam" id="PF02073">
    <property type="entry name" value="Peptidase_M29"/>
    <property type="match status" value="1"/>
</dbReference>
<dbReference type="GO" id="GO:0046872">
    <property type="term" value="F:metal ion binding"/>
    <property type="evidence" value="ECO:0007669"/>
    <property type="project" value="UniProtKB-KW"/>
</dbReference>
<dbReference type="PANTHER" id="PTHR34448">
    <property type="entry name" value="AMINOPEPTIDASE"/>
    <property type="match status" value="1"/>
</dbReference>